<dbReference type="Pfam" id="PF26594">
    <property type="entry name" value="KH_NusA_2nd"/>
    <property type="match status" value="1"/>
</dbReference>
<comment type="similarity">
    <text evidence="7">Belongs to the NusA family.</text>
</comment>
<gene>
    <name evidence="7" type="primary">nusA</name>
    <name evidence="10" type="ORF">A2494_00315</name>
</gene>
<dbReference type="Gene3D" id="3.30.1480.10">
    <property type="entry name" value="NusA, N-terminal domain"/>
    <property type="match status" value="1"/>
</dbReference>
<sequence>MKSALEQLEDERGIPKEKILDAIEAALAAAYKKDYGKKGQIVRAKLDFDTGKTDFVQVKIVVDDTMVRMPIEGEEEEEESSRAVNPEPLPLPEQSEDGVDQRIRFNPEHHIMIEDARLIKKGCELGDELIFALEAKDDYGRIAAQTAKQVIIQKIREAEKSSVLDEFAQRGEEIVTGVVQRIERGNIFIDLGRATGLLSYEDQIPGERYRTGERLRSYLYSVEESPRGINLRLSRAHPNFIRALFALEAPEVQNGVVELKEIAREAGSRTKIAVHSNDEHVDPVGSCVGQRGVRVATVISELAGEKIDVIEWSADAEKFIADALSPAKVRSVIVNQEERQATIEVPADQLSLAIGRGGQNVRLAAKLTGYRIDIKSIDGEGFGTEENTVLTPEMTETPEEEVAEFIGSASIGVPSEEVTEQEEVAEDNSVIEANTNSEKE</sequence>
<evidence type="ECO:0000256" key="4">
    <source>
        <dbReference type="ARBA" id="ARBA00022884"/>
    </source>
</evidence>
<dbReference type="SMART" id="SM00316">
    <property type="entry name" value="S1"/>
    <property type="match status" value="1"/>
</dbReference>
<dbReference type="Pfam" id="PF00575">
    <property type="entry name" value="S1"/>
    <property type="match status" value="1"/>
</dbReference>
<keyword evidence="6 7" id="KW-0804">Transcription</keyword>
<dbReference type="GO" id="GO:0003700">
    <property type="term" value="F:DNA-binding transcription factor activity"/>
    <property type="evidence" value="ECO:0007669"/>
    <property type="project" value="InterPro"/>
</dbReference>
<keyword evidence="3 7" id="KW-0889">Transcription antitermination</keyword>
<feature type="domain" description="S1 motif" evidence="9">
    <location>
        <begin position="172"/>
        <end position="234"/>
    </location>
</feature>
<accession>A0A1G2DUC4</accession>
<comment type="function">
    <text evidence="7">Participates in both transcription termination and antitermination.</text>
</comment>
<dbReference type="HAMAP" id="MF_00945_B">
    <property type="entry name" value="NusA_B"/>
    <property type="match status" value="1"/>
</dbReference>
<keyword evidence="4 7" id="KW-0694">RNA-binding</keyword>
<dbReference type="GO" id="GO:0005829">
    <property type="term" value="C:cytosol"/>
    <property type="evidence" value="ECO:0007669"/>
    <property type="project" value="TreeGrafter"/>
</dbReference>
<dbReference type="Pfam" id="PF08529">
    <property type="entry name" value="NusA_N"/>
    <property type="match status" value="1"/>
</dbReference>
<dbReference type="InterPro" id="IPR012340">
    <property type="entry name" value="NA-bd_OB-fold"/>
</dbReference>
<dbReference type="SUPFAM" id="SSF50249">
    <property type="entry name" value="Nucleic acid-binding proteins"/>
    <property type="match status" value="1"/>
</dbReference>
<dbReference type="InterPro" id="IPR058582">
    <property type="entry name" value="KH_NusA_2nd"/>
</dbReference>
<dbReference type="GO" id="GO:0003723">
    <property type="term" value="F:RNA binding"/>
    <property type="evidence" value="ECO:0007669"/>
    <property type="project" value="UniProtKB-UniRule"/>
</dbReference>
<dbReference type="InterPro" id="IPR013735">
    <property type="entry name" value="TF_NusA_N"/>
</dbReference>
<dbReference type="PANTHER" id="PTHR22648:SF0">
    <property type="entry name" value="TRANSCRIPTION TERMINATION_ANTITERMINATION PROTEIN NUSA"/>
    <property type="match status" value="1"/>
</dbReference>
<comment type="subunit">
    <text evidence="7">Monomer. Binds directly to the core enzyme of the DNA-dependent RNA polymerase and to nascent RNA.</text>
</comment>
<dbReference type="InterPro" id="IPR004087">
    <property type="entry name" value="KH_dom"/>
</dbReference>
<organism evidence="10 11">
    <name type="scientific">Candidatus Lloydbacteria bacterium RIFOXYC12_FULL_46_25</name>
    <dbReference type="NCBI Taxonomy" id="1798670"/>
    <lineage>
        <taxon>Bacteria</taxon>
        <taxon>Candidatus Lloydiibacteriota</taxon>
    </lineage>
</organism>
<dbReference type="InterPro" id="IPR003029">
    <property type="entry name" value="S1_domain"/>
</dbReference>
<dbReference type="PROSITE" id="PS50084">
    <property type="entry name" value="KH_TYPE_1"/>
    <property type="match status" value="1"/>
</dbReference>
<protein>
    <recommendedName>
        <fullName evidence="7">Transcription termination/antitermination protein NusA</fullName>
    </recommendedName>
</protein>
<evidence type="ECO:0000256" key="5">
    <source>
        <dbReference type="ARBA" id="ARBA00023015"/>
    </source>
</evidence>
<dbReference type="EMBL" id="MHLU01000143">
    <property type="protein sequence ID" value="OGZ17264.1"/>
    <property type="molecule type" value="Genomic_DNA"/>
</dbReference>
<dbReference type="GO" id="GO:0031564">
    <property type="term" value="P:transcription antitermination"/>
    <property type="evidence" value="ECO:0007669"/>
    <property type="project" value="UniProtKB-UniRule"/>
</dbReference>
<dbReference type="SMART" id="SM00322">
    <property type="entry name" value="KH"/>
    <property type="match status" value="2"/>
</dbReference>
<feature type="region of interest" description="Disordered" evidence="8">
    <location>
        <begin position="72"/>
        <end position="96"/>
    </location>
</feature>
<keyword evidence="2 7" id="KW-0963">Cytoplasm</keyword>
<dbReference type="PANTHER" id="PTHR22648">
    <property type="entry name" value="TRANSCRIPTION TERMINATION FACTOR NUSA"/>
    <property type="match status" value="1"/>
</dbReference>
<dbReference type="AlphaFoldDB" id="A0A1G2DUC4"/>
<dbReference type="InterPro" id="IPR010213">
    <property type="entry name" value="TF_NusA"/>
</dbReference>
<evidence type="ECO:0000256" key="1">
    <source>
        <dbReference type="ARBA" id="ARBA00022472"/>
    </source>
</evidence>
<evidence type="ECO:0000259" key="9">
    <source>
        <dbReference type="PROSITE" id="PS50126"/>
    </source>
</evidence>
<dbReference type="CDD" id="cd04455">
    <property type="entry name" value="S1_NusA"/>
    <property type="match status" value="1"/>
</dbReference>
<feature type="compositionally biased region" description="Polar residues" evidence="8">
    <location>
        <begin position="431"/>
        <end position="440"/>
    </location>
</feature>
<comment type="subcellular location">
    <subcellularLocation>
        <location evidence="7">Cytoplasm</location>
    </subcellularLocation>
</comment>
<evidence type="ECO:0000256" key="2">
    <source>
        <dbReference type="ARBA" id="ARBA00022490"/>
    </source>
</evidence>
<reference evidence="10 11" key="1">
    <citation type="journal article" date="2016" name="Nat. Commun.">
        <title>Thousands of microbial genomes shed light on interconnected biogeochemical processes in an aquifer system.</title>
        <authorList>
            <person name="Anantharaman K."/>
            <person name="Brown C.T."/>
            <person name="Hug L.A."/>
            <person name="Sharon I."/>
            <person name="Castelle C.J."/>
            <person name="Probst A.J."/>
            <person name="Thomas B.C."/>
            <person name="Singh A."/>
            <person name="Wilkins M.J."/>
            <person name="Karaoz U."/>
            <person name="Brodie E.L."/>
            <person name="Williams K.H."/>
            <person name="Hubbard S.S."/>
            <person name="Banfield J.F."/>
        </authorList>
    </citation>
    <scope>NUCLEOTIDE SEQUENCE [LARGE SCALE GENOMIC DNA]</scope>
</reference>
<dbReference type="Gene3D" id="3.30.300.20">
    <property type="match status" value="2"/>
</dbReference>
<dbReference type="Pfam" id="PF13184">
    <property type="entry name" value="KH_NusA_1st"/>
    <property type="match status" value="1"/>
</dbReference>
<comment type="caution">
    <text evidence="10">The sequence shown here is derived from an EMBL/GenBank/DDBJ whole genome shotgun (WGS) entry which is preliminary data.</text>
</comment>
<dbReference type="Gene3D" id="2.40.50.140">
    <property type="entry name" value="Nucleic acid-binding proteins"/>
    <property type="match status" value="1"/>
</dbReference>
<dbReference type="SUPFAM" id="SSF54814">
    <property type="entry name" value="Prokaryotic type KH domain (KH-domain type II)"/>
    <property type="match status" value="2"/>
</dbReference>
<evidence type="ECO:0000256" key="7">
    <source>
        <dbReference type="HAMAP-Rule" id="MF_00945"/>
    </source>
</evidence>
<dbReference type="GO" id="GO:0006353">
    <property type="term" value="P:DNA-templated transcription termination"/>
    <property type="evidence" value="ECO:0007669"/>
    <property type="project" value="UniProtKB-UniRule"/>
</dbReference>
<feature type="region of interest" description="Disordered" evidence="8">
    <location>
        <begin position="409"/>
        <end position="440"/>
    </location>
</feature>
<dbReference type="PROSITE" id="PS50126">
    <property type="entry name" value="S1"/>
    <property type="match status" value="1"/>
</dbReference>
<evidence type="ECO:0000313" key="10">
    <source>
        <dbReference type="EMBL" id="OGZ17264.1"/>
    </source>
</evidence>
<dbReference type="FunFam" id="3.30.300.20:FF:000002">
    <property type="entry name" value="Transcription termination/antitermination protein NusA"/>
    <property type="match status" value="1"/>
</dbReference>
<dbReference type="FunFam" id="3.30.300.20:FF:000005">
    <property type="entry name" value="Transcription termination/antitermination protein NusA"/>
    <property type="match status" value="1"/>
</dbReference>
<dbReference type="InterPro" id="IPR030842">
    <property type="entry name" value="TF_NusA_bacterial"/>
</dbReference>
<dbReference type="SUPFAM" id="SSF69705">
    <property type="entry name" value="Transcription factor NusA, N-terminal domain"/>
    <property type="match status" value="1"/>
</dbReference>
<feature type="compositionally biased region" description="Acidic residues" evidence="8">
    <location>
        <begin position="417"/>
        <end position="426"/>
    </location>
</feature>
<evidence type="ECO:0000256" key="8">
    <source>
        <dbReference type="SAM" id="MobiDB-lite"/>
    </source>
</evidence>
<evidence type="ECO:0000256" key="3">
    <source>
        <dbReference type="ARBA" id="ARBA00022814"/>
    </source>
</evidence>
<proteinExistence type="inferred from homology"/>
<evidence type="ECO:0000313" key="11">
    <source>
        <dbReference type="Proteomes" id="UP000178106"/>
    </source>
</evidence>
<dbReference type="NCBIfam" id="TIGR01953">
    <property type="entry name" value="NusA"/>
    <property type="match status" value="1"/>
</dbReference>
<name>A0A1G2DUC4_9BACT</name>
<keyword evidence="1 7" id="KW-0806">Transcription termination</keyword>
<evidence type="ECO:0000256" key="6">
    <source>
        <dbReference type="ARBA" id="ARBA00023163"/>
    </source>
</evidence>
<dbReference type="InterPro" id="IPR025249">
    <property type="entry name" value="TF_NusA_KH_1st"/>
</dbReference>
<dbReference type="InterPro" id="IPR036555">
    <property type="entry name" value="NusA_N_sf"/>
</dbReference>
<dbReference type="InterPro" id="IPR015946">
    <property type="entry name" value="KH_dom-like_a/b"/>
</dbReference>
<dbReference type="Proteomes" id="UP000178106">
    <property type="component" value="Unassembled WGS sequence"/>
</dbReference>
<keyword evidence="5 7" id="KW-0805">Transcription regulation</keyword>
<dbReference type="InterPro" id="IPR009019">
    <property type="entry name" value="KH_sf_prok-type"/>
</dbReference>
<dbReference type="CDD" id="cd22529">
    <property type="entry name" value="KH-II_NusA_rpt2"/>
    <property type="match status" value="1"/>
</dbReference>
<dbReference type="CDD" id="cd02134">
    <property type="entry name" value="KH-II_NusA_rpt1"/>
    <property type="match status" value="1"/>
</dbReference>